<accession>A0ABP6W0J9</accession>
<sequence length="150" mass="16560">MTPTLASVRRSWSDLRPLAAEDALGDLEASFVAPLRHLAPRGLALIGLRRWYGKRFRDEGGTLTGINLVRRGEQLVETLPMQVRPAASLVDGLPVLAVTYPASSRRPWPWVRDELRVAEDGTIVGMTFVDVPVLRRLGGTPFLLTRPASH</sequence>
<organism evidence="1 2">
    <name type="scientific">Nocardioides daeguensis</name>
    <dbReference type="NCBI Taxonomy" id="908359"/>
    <lineage>
        <taxon>Bacteria</taxon>
        <taxon>Bacillati</taxon>
        <taxon>Actinomycetota</taxon>
        <taxon>Actinomycetes</taxon>
        <taxon>Propionibacteriales</taxon>
        <taxon>Nocardioidaceae</taxon>
        <taxon>Nocardioides</taxon>
    </lineage>
</organism>
<protein>
    <recommendedName>
        <fullName evidence="3">PAS domain-containing protein</fullName>
    </recommendedName>
</protein>
<evidence type="ECO:0000313" key="2">
    <source>
        <dbReference type="Proteomes" id="UP001500301"/>
    </source>
</evidence>
<reference evidence="2" key="1">
    <citation type="journal article" date="2019" name="Int. J. Syst. Evol. Microbiol.">
        <title>The Global Catalogue of Microorganisms (GCM) 10K type strain sequencing project: providing services to taxonomists for standard genome sequencing and annotation.</title>
        <authorList>
            <consortium name="The Broad Institute Genomics Platform"/>
            <consortium name="The Broad Institute Genome Sequencing Center for Infectious Disease"/>
            <person name="Wu L."/>
            <person name="Ma J."/>
        </authorList>
    </citation>
    <scope>NUCLEOTIDE SEQUENCE [LARGE SCALE GENOMIC DNA]</scope>
    <source>
        <strain evidence="2">JCM 17460</strain>
    </source>
</reference>
<keyword evidence="2" id="KW-1185">Reference proteome</keyword>
<dbReference type="Proteomes" id="UP001500301">
    <property type="component" value="Unassembled WGS sequence"/>
</dbReference>
<dbReference type="RefSeq" id="WP_218233453.1">
    <property type="nucleotide sequence ID" value="NZ_BAABBB010000018.1"/>
</dbReference>
<dbReference type="EMBL" id="BAABBB010000018">
    <property type="protein sequence ID" value="GAA3543916.1"/>
    <property type="molecule type" value="Genomic_DNA"/>
</dbReference>
<gene>
    <name evidence="1" type="ORF">GCM10022263_33820</name>
</gene>
<name>A0ABP6W0J9_9ACTN</name>
<comment type="caution">
    <text evidence="1">The sequence shown here is derived from an EMBL/GenBank/DDBJ whole genome shotgun (WGS) entry which is preliminary data.</text>
</comment>
<evidence type="ECO:0000313" key="1">
    <source>
        <dbReference type="EMBL" id="GAA3543916.1"/>
    </source>
</evidence>
<proteinExistence type="predicted"/>
<evidence type="ECO:0008006" key="3">
    <source>
        <dbReference type="Google" id="ProtNLM"/>
    </source>
</evidence>